<comment type="caution">
    <text evidence="2">The sequence shown here is derived from an EMBL/GenBank/DDBJ whole genome shotgun (WGS) entry which is preliminary data.</text>
</comment>
<sequence length="292" mass="31329">MIILRRSGVEWIYPASPDHLPPFQLFPKVSKREKSWKQGSTFGSIHPSIHGLQKLHLAARDDDEAGCASVSAIETTVDCRLPKARGPAARGSGGPFFNEHKSSAARQAGRQAGRQRCVSRSSVRTCVVITICHAGRSSDWTKLRPAAVKPTSDMIGGSPGSPPRKELGQVATRTGLVQNTSDMTDAATVGQPRHWGPSSPCHRRARRADAAPRPCQGDVRPGLGDEDLSTGRPEARGLGQGSRSDIRGRSAGTRRMRDMVVAVLGMTVVWVEGRPAVNLPLARVAPRHGQPA</sequence>
<feature type="region of interest" description="Disordered" evidence="1">
    <location>
        <begin position="187"/>
        <end position="251"/>
    </location>
</feature>
<evidence type="ECO:0000256" key="1">
    <source>
        <dbReference type="SAM" id="MobiDB-lite"/>
    </source>
</evidence>
<keyword evidence="3" id="KW-1185">Reference proteome</keyword>
<dbReference type="EMBL" id="LVLJ01001507">
    <property type="protein sequence ID" value="OAE29201.1"/>
    <property type="molecule type" value="Genomic_DNA"/>
</dbReference>
<protein>
    <submittedName>
        <fullName evidence="2">Uncharacterized protein</fullName>
    </submittedName>
</protein>
<dbReference type="Proteomes" id="UP000077202">
    <property type="component" value="Unassembled WGS sequence"/>
</dbReference>
<proteinExistence type="predicted"/>
<organism evidence="2 3">
    <name type="scientific">Marchantia polymorpha subsp. ruderalis</name>
    <dbReference type="NCBI Taxonomy" id="1480154"/>
    <lineage>
        <taxon>Eukaryota</taxon>
        <taxon>Viridiplantae</taxon>
        <taxon>Streptophyta</taxon>
        <taxon>Embryophyta</taxon>
        <taxon>Marchantiophyta</taxon>
        <taxon>Marchantiopsida</taxon>
        <taxon>Marchantiidae</taxon>
        <taxon>Marchantiales</taxon>
        <taxon>Marchantiaceae</taxon>
        <taxon>Marchantia</taxon>
    </lineage>
</organism>
<reference evidence="2" key="1">
    <citation type="submission" date="2016-03" db="EMBL/GenBank/DDBJ databases">
        <title>Mechanisms controlling the formation of the plant cell surface in tip-growing cells are functionally conserved among land plants.</title>
        <authorList>
            <person name="Honkanen S."/>
            <person name="Jones V.A."/>
            <person name="Morieri G."/>
            <person name="Champion C."/>
            <person name="Hetherington A.J."/>
            <person name="Kelly S."/>
            <person name="Saint-Marcoux D."/>
            <person name="Proust H."/>
            <person name="Prescott H."/>
            <person name="Dolan L."/>
        </authorList>
    </citation>
    <scope>NUCLEOTIDE SEQUENCE [LARGE SCALE GENOMIC DNA]</scope>
    <source>
        <tissue evidence="2">Whole gametophyte</tissue>
    </source>
</reference>
<accession>A0A176W9F4</accession>
<evidence type="ECO:0000313" key="3">
    <source>
        <dbReference type="Proteomes" id="UP000077202"/>
    </source>
</evidence>
<name>A0A176W9F4_MARPO</name>
<dbReference type="AlphaFoldDB" id="A0A176W9F4"/>
<evidence type="ECO:0000313" key="2">
    <source>
        <dbReference type="EMBL" id="OAE29201.1"/>
    </source>
</evidence>
<gene>
    <name evidence="2" type="ORF">AXG93_2789s1110</name>
</gene>